<dbReference type="RefSeq" id="WP_009132631.1">
    <property type="nucleotide sequence ID" value="NZ_CABKRN010000007.1"/>
</dbReference>
<feature type="signal peptide" evidence="1">
    <location>
        <begin position="1"/>
        <end position="22"/>
    </location>
</feature>
<dbReference type="InterPro" id="IPR012878">
    <property type="entry name" value="Beta-AFase-like_GH127_cat"/>
</dbReference>
<feature type="chain" id="PRO_5017608783" description="Non-reducing end beta-L-arabinofuranosidase-like GH127 catalytic domain-containing protein" evidence="1">
    <location>
        <begin position="23"/>
        <end position="417"/>
    </location>
</feature>
<dbReference type="Proteomes" id="UP000260983">
    <property type="component" value="Unassembled WGS sequence"/>
</dbReference>
<dbReference type="SUPFAM" id="SSF48208">
    <property type="entry name" value="Six-hairpin glycosidases"/>
    <property type="match status" value="2"/>
</dbReference>
<evidence type="ECO:0000259" key="2">
    <source>
        <dbReference type="Pfam" id="PF07944"/>
    </source>
</evidence>
<accession>A0A3E5B973</accession>
<organism evidence="3 4">
    <name type="scientific">Bacteroides oleiciplenus</name>
    <dbReference type="NCBI Taxonomy" id="626931"/>
    <lineage>
        <taxon>Bacteria</taxon>
        <taxon>Pseudomonadati</taxon>
        <taxon>Bacteroidota</taxon>
        <taxon>Bacteroidia</taxon>
        <taxon>Bacteroidales</taxon>
        <taxon>Bacteroidaceae</taxon>
        <taxon>Bacteroides</taxon>
    </lineage>
</organism>
<sequence length="417" mass="47396">MKAKLFSLLLISCVCVGCVLNAQVVKQPTKVELIKALDECTSYATKVLLDEEGKSRCDYNVIEGKWYPYEEPWHTGQVILGLLEAYKVTGNKDALAAARRAGDWWISLEIKDNPRFAGMVAATHGDDIGNDQIVFATTSDGTPGIFELSRVTGDQKYAKVATSASKWLLENMYYPEEGVCYDLADLKTGEVLTQNSPFYKNKKDQKLEDVSRPNTEGSPFKDAYEFSKDEKFRDAHILLSNSLIEKQDKDGIWMRYMPNHMEVSSFHPRFNLWYAESLLEAYELTKDKKYLEAAAKTARTYAKAQQKDGTIYYVNYTDGKPSDKGSICGSAVAFAGILWIRLAGYGYDEFIPYYERSINWVLKNRYAIDHPDPNLRGAVVNTRYRSKKGKVWLTSRDVGTSFGLRFIAAYYQLKYNK</sequence>
<reference evidence="3 4" key="1">
    <citation type="submission" date="2018-08" db="EMBL/GenBank/DDBJ databases">
        <title>A genome reference for cultivated species of the human gut microbiota.</title>
        <authorList>
            <person name="Zou Y."/>
            <person name="Xue W."/>
            <person name="Luo G."/>
        </authorList>
    </citation>
    <scope>NUCLEOTIDE SEQUENCE [LARGE SCALE GENOMIC DNA]</scope>
    <source>
        <strain evidence="3 4">OM05-15BH</strain>
    </source>
</reference>
<gene>
    <name evidence="3" type="ORF">DXB65_13745</name>
</gene>
<dbReference type="Pfam" id="PF07944">
    <property type="entry name" value="Beta-AFase-like_GH127_cat"/>
    <property type="match status" value="1"/>
</dbReference>
<dbReference type="GO" id="GO:0005975">
    <property type="term" value="P:carbohydrate metabolic process"/>
    <property type="evidence" value="ECO:0007669"/>
    <property type="project" value="InterPro"/>
</dbReference>
<feature type="domain" description="Non-reducing end beta-L-arabinofuranosidase-like GH127 catalytic" evidence="2">
    <location>
        <begin position="62"/>
        <end position="199"/>
    </location>
</feature>
<proteinExistence type="predicted"/>
<dbReference type="EMBL" id="QSUL01000009">
    <property type="protein sequence ID" value="RGN34162.1"/>
    <property type="molecule type" value="Genomic_DNA"/>
</dbReference>
<protein>
    <recommendedName>
        <fullName evidence="2">Non-reducing end beta-L-arabinofuranosidase-like GH127 catalytic domain-containing protein</fullName>
    </recommendedName>
</protein>
<dbReference type="Gene3D" id="1.50.10.20">
    <property type="match status" value="1"/>
</dbReference>
<dbReference type="AlphaFoldDB" id="A0A3E5B973"/>
<dbReference type="InterPro" id="IPR008928">
    <property type="entry name" value="6-hairpin_glycosidase_sf"/>
</dbReference>
<keyword evidence="1" id="KW-0732">Signal</keyword>
<comment type="caution">
    <text evidence="3">The sequence shown here is derived from an EMBL/GenBank/DDBJ whole genome shotgun (WGS) entry which is preliminary data.</text>
</comment>
<name>A0A3E5B973_9BACE</name>
<evidence type="ECO:0000256" key="1">
    <source>
        <dbReference type="SAM" id="SignalP"/>
    </source>
</evidence>
<evidence type="ECO:0000313" key="4">
    <source>
        <dbReference type="Proteomes" id="UP000260983"/>
    </source>
</evidence>
<evidence type="ECO:0000313" key="3">
    <source>
        <dbReference type="EMBL" id="RGN34162.1"/>
    </source>
</evidence>